<evidence type="ECO:0000313" key="8">
    <source>
        <dbReference type="Proteomes" id="UP001323405"/>
    </source>
</evidence>
<dbReference type="RefSeq" id="XP_062746610.1">
    <property type="nucleotide sequence ID" value="XM_062882916.1"/>
</dbReference>
<evidence type="ECO:0000256" key="2">
    <source>
        <dbReference type="ARBA" id="ARBA00007749"/>
    </source>
</evidence>
<accession>A0ABR0GPN3</accession>
<keyword evidence="5" id="KW-0862">Zinc</keyword>
<proteinExistence type="inferred from homology"/>
<feature type="domain" description="Metallo-beta-lactamase" evidence="6">
    <location>
        <begin position="82"/>
        <end position="355"/>
    </location>
</feature>
<comment type="similarity">
    <text evidence="2">Belongs to the metallo-beta-lactamase superfamily.</text>
</comment>
<reference evidence="7 8" key="1">
    <citation type="journal article" date="2023" name="bioRxiv">
        <title>High-quality genome assemblies of four members of thePodospora anserinaspecies complex.</title>
        <authorList>
            <person name="Ament-Velasquez S.L."/>
            <person name="Vogan A.A."/>
            <person name="Wallerman O."/>
            <person name="Hartmann F."/>
            <person name="Gautier V."/>
            <person name="Silar P."/>
            <person name="Giraud T."/>
            <person name="Johannesson H."/>
        </authorList>
    </citation>
    <scope>NUCLEOTIDE SEQUENCE [LARGE SCALE GENOMIC DNA]</scope>
    <source>
        <strain evidence="7 8">CBS 415.72m</strain>
    </source>
</reference>
<comment type="cofactor">
    <cofactor evidence="1">
        <name>Zn(2+)</name>
        <dbReference type="ChEBI" id="CHEBI:29105"/>
    </cofactor>
</comment>
<evidence type="ECO:0000256" key="5">
    <source>
        <dbReference type="ARBA" id="ARBA00022833"/>
    </source>
</evidence>
<keyword evidence="4" id="KW-0378">Hydrolase</keyword>
<name>A0ABR0GPN3_9PEZI</name>
<evidence type="ECO:0000256" key="4">
    <source>
        <dbReference type="ARBA" id="ARBA00022801"/>
    </source>
</evidence>
<dbReference type="Proteomes" id="UP001323405">
    <property type="component" value="Unassembled WGS sequence"/>
</dbReference>
<keyword evidence="8" id="KW-1185">Reference proteome</keyword>
<dbReference type="CDD" id="cd07730">
    <property type="entry name" value="metallo-hydrolase-like_MBL-fold"/>
    <property type="match status" value="1"/>
</dbReference>
<dbReference type="SMART" id="SM00849">
    <property type="entry name" value="Lactamase_B"/>
    <property type="match status" value="1"/>
</dbReference>
<protein>
    <recommendedName>
        <fullName evidence="6">Metallo-beta-lactamase domain-containing protein</fullName>
    </recommendedName>
</protein>
<dbReference type="EMBL" id="JAFFHA010000003">
    <property type="protein sequence ID" value="KAK4657637.1"/>
    <property type="molecule type" value="Genomic_DNA"/>
</dbReference>
<dbReference type="InterPro" id="IPR001279">
    <property type="entry name" value="Metallo-B-lactamas"/>
</dbReference>
<evidence type="ECO:0000256" key="1">
    <source>
        <dbReference type="ARBA" id="ARBA00001947"/>
    </source>
</evidence>
<evidence type="ECO:0000256" key="3">
    <source>
        <dbReference type="ARBA" id="ARBA00022723"/>
    </source>
</evidence>
<evidence type="ECO:0000313" key="7">
    <source>
        <dbReference type="EMBL" id="KAK4657637.1"/>
    </source>
</evidence>
<dbReference type="Pfam" id="PF00753">
    <property type="entry name" value="Lactamase_B"/>
    <property type="match status" value="1"/>
</dbReference>
<dbReference type="SUPFAM" id="SSF56281">
    <property type="entry name" value="Metallo-hydrolase/oxidoreductase"/>
    <property type="match status" value="1"/>
</dbReference>
<dbReference type="Gene3D" id="3.60.15.10">
    <property type="entry name" value="Ribonuclease Z/Hydroxyacylglutathione hydrolase-like"/>
    <property type="match status" value="2"/>
</dbReference>
<comment type="caution">
    <text evidence="7">The sequence shown here is derived from an EMBL/GenBank/DDBJ whole genome shotgun (WGS) entry which is preliminary data.</text>
</comment>
<keyword evidence="3" id="KW-0479">Metal-binding</keyword>
<organism evidence="7 8">
    <name type="scientific">Podospora pseudocomata</name>
    <dbReference type="NCBI Taxonomy" id="2093779"/>
    <lineage>
        <taxon>Eukaryota</taxon>
        <taxon>Fungi</taxon>
        <taxon>Dikarya</taxon>
        <taxon>Ascomycota</taxon>
        <taxon>Pezizomycotina</taxon>
        <taxon>Sordariomycetes</taxon>
        <taxon>Sordariomycetidae</taxon>
        <taxon>Sordariales</taxon>
        <taxon>Podosporaceae</taxon>
        <taxon>Podospora</taxon>
    </lineage>
</organism>
<evidence type="ECO:0000259" key="6">
    <source>
        <dbReference type="SMART" id="SM00849"/>
    </source>
</evidence>
<dbReference type="InterPro" id="IPR051013">
    <property type="entry name" value="MBL_superfamily_lactonases"/>
</dbReference>
<gene>
    <name evidence="7" type="ORF">QC762_001100</name>
</gene>
<dbReference type="PANTHER" id="PTHR42978:SF2">
    <property type="entry name" value="102 KBASES UNSTABLE REGION: FROM 1 TO 119443"/>
    <property type="match status" value="1"/>
</dbReference>
<dbReference type="PANTHER" id="PTHR42978">
    <property type="entry name" value="QUORUM-QUENCHING LACTONASE YTNP-RELATED-RELATED"/>
    <property type="match status" value="1"/>
</dbReference>
<sequence length="372" mass="40997">MPLYSYKSQQYLSVAWWGCSASSDETKSFEAKLDSHFHFFVSSFMESSPVTVTISALDAGHLTLPERLFVTDADSEKRTTVPSLSFLIQHCAPGKTRPTRMLFDLGVKRDIERYTPSQQAHIAERQPVIVSPDCRESLLSGSATITPKDIDLVMLSHVHWDHVGTPSDFSSATFLVGAGTLDLLKNGDGPLYPADLFNDDELPSDRTIELPPVSLSGVGSGRPQRTRPSDSALARIAPYLDADIWTWRPRFTFSSTLDLFGDGSVTVIDTPGHLHGHVNLLCQVANSKYVYLGGDCCHDPRILAGDKGIAMYPDGRGGLRSVHVDTGAAATSLDRIRDFVESCQRPVETEVVVAHDGAWRERNKHRFWPGKL</sequence>
<dbReference type="InterPro" id="IPR036866">
    <property type="entry name" value="RibonucZ/Hydroxyglut_hydro"/>
</dbReference>
<dbReference type="GeneID" id="87902417"/>